<dbReference type="InterPro" id="IPR039554">
    <property type="entry name" value="HigA2-like_HTH"/>
</dbReference>
<name>A0ABU9D937_9PROT</name>
<dbReference type="SUPFAM" id="SSF47413">
    <property type="entry name" value="lambda repressor-like DNA-binding domains"/>
    <property type="match status" value="1"/>
</dbReference>
<dbReference type="Pfam" id="PF13744">
    <property type="entry name" value="HTH_37"/>
    <property type="match status" value="1"/>
</dbReference>
<dbReference type="Proteomes" id="UP001446205">
    <property type="component" value="Unassembled WGS sequence"/>
</dbReference>
<organism evidence="2 3">
    <name type="scientific">Thermithiobacillus plumbiphilus</name>
    <dbReference type="NCBI Taxonomy" id="1729899"/>
    <lineage>
        <taxon>Bacteria</taxon>
        <taxon>Pseudomonadati</taxon>
        <taxon>Pseudomonadota</taxon>
        <taxon>Acidithiobacillia</taxon>
        <taxon>Acidithiobacillales</taxon>
        <taxon>Thermithiobacillaceae</taxon>
        <taxon>Thermithiobacillus</taxon>
    </lineage>
</organism>
<gene>
    <name evidence="2" type="ORF">WOB96_08955</name>
</gene>
<dbReference type="CDD" id="cd00093">
    <property type="entry name" value="HTH_XRE"/>
    <property type="match status" value="1"/>
</dbReference>
<evidence type="ECO:0000313" key="2">
    <source>
        <dbReference type="EMBL" id="MEK8089894.1"/>
    </source>
</evidence>
<feature type="domain" description="HTH cro/C1-type" evidence="1">
    <location>
        <begin position="38"/>
        <end position="88"/>
    </location>
</feature>
<sequence>MRDIEPGSGNVYADLGLRDAENMLVKARLAVKIGETIKQRGISQEVAARLIGISQPKLSNLLRGQFRGISEAKMIECLTRLGNDVHIVVKSLPDEQQSGQIEVVLI</sequence>
<reference evidence="2 3" key="1">
    <citation type="submission" date="2024-04" db="EMBL/GenBank/DDBJ databases">
        <authorList>
            <person name="Abashina T."/>
            <person name="Shaikin A."/>
        </authorList>
    </citation>
    <scope>NUCLEOTIDE SEQUENCE [LARGE SCALE GENOMIC DNA]</scope>
    <source>
        <strain evidence="2 3">AAFK</strain>
    </source>
</reference>
<evidence type="ECO:0000259" key="1">
    <source>
        <dbReference type="PROSITE" id="PS50943"/>
    </source>
</evidence>
<dbReference type="RefSeq" id="WP_341370952.1">
    <property type="nucleotide sequence ID" value="NZ_JBBPCO010000008.1"/>
</dbReference>
<accession>A0ABU9D937</accession>
<proteinExistence type="predicted"/>
<protein>
    <submittedName>
        <fullName evidence="2">Helix-turn-helix transcriptional regulator</fullName>
    </submittedName>
</protein>
<evidence type="ECO:0000313" key="3">
    <source>
        <dbReference type="Proteomes" id="UP001446205"/>
    </source>
</evidence>
<comment type="caution">
    <text evidence="2">The sequence shown here is derived from an EMBL/GenBank/DDBJ whole genome shotgun (WGS) entry which is preliminary data.</text>
</comment>
<keyword evidence="3" id="KW-1185">Reference proteome</keyword>
<dbReference type="InterPro" id="IPR010982">
    <property type="entry name" value="Lambda_DNA-bd_dom_sf"/>
</dbReference>
<dbReference type="EMBL" id="JBBPCO010000008">
    <property type="protein sequence ID" value="MEK8089894.1"/>
    <property type="molecule type" value="Genomic_DNA"/>
</dbReference>
<dbReference type="Gene3D" id="1.10.260.40">
    <property type="entry name" value="lambda repressor-like DNA-binding domains"/>
    <property type="match status" value="1"/>
</dbReference>
<dbReference type="InterPro" id="IPR001387">
    <property type="entry name" value="Cro/C1-type_HTH"/>
</dbReference>
<dbReference type="PROSITE" id="PS50943">
    <property type="entry name" value="HTH_CROC1"/>
    <property type="match status" value="1"/>
</dbReference>